<dbReference type="PIRSF" id="PIRSF003095">
    <property type="entry name" value="Trigger_factor"/>
    <property type="match status" value="1"/>
</dbReference>
<dbReference type="Pfam" id="PF05697">
    <property type="entry name" value="Trigger_N"/>
    <property type="match status" value="1"/>
</dbReference>
<dbReference type="InterPro" id="IPR037041">
    <property type="entry name" value="Trigger_fac_C_sf"/>
</dbReference>
<evidence type="ECO:0000313" key="13">
    <source>
        <dbReference type="EMBL" id="KUK87237.1"/>
    </source>
</evidence>
<dbReference type="GO" id="GO:0051301">
    <property type="term" value="P:cell division"/>
    <property type="evidence" value="ECO:0007669"/>
    <property type="project" value="UniProtKB-KW"/>
</dbReference>
<gene>
    <name evidence="9" type="primary">tig</name>
    <name evidence="13" type="ORF">XE03_0845</name>
</gene>
<comment type="domain">
    <text evidence="9">Consists of 3 domains; the N-terminus binds the ribosome, the middle domain has PPIase activity, while the C-terminus has intrinsic chaperone activity on its own.</text>
</comment>
<dbReference type="GO" id="GO:0051083">
    <property type="term" value="P:'de novo' cotranslational protein folding"/>
    <property type="evidence" value="ECO:0007669"/>
    <property type="project" value="TreeGrafter"/>
</dbReference>
<dbReference type="InterPro" id="IPR027304">
    <property type="entry name" value="Trigger_fact/SurA_dom_sf"/>
</dbReference>
<comment type="catalytic activity">
    <reaction evidence="1 9">
        <text>[protein]-peptidylproline (omega=180) = [protein]-peptidylproline (omega=0)</text>
        <dbReference type="Rhea" id="RHEA:16237"/>
        <dbReference type="Rhea" id="RHEA-COMP:10747"/>
        <dbReference type="Rhea" id="RHEA-COMP:10748"/>
        <dbReference type="ChEBI" id="CHEBI:83833"/>
        <dbReference type="ChEBI" id="CHEBI:83834"/>
        <dbReference type="EC" id="5.2.1.8"/>
    </reaction>
</comment>
<keyword evidence="9" id="KW-0132">Cell division</keyword>
<dbReference type="SUPFAM" id="SSF54534">
    <property type="entry name" value="FKBP-like"/>
    <property type="match status" value="1"/>
</dbReference>
<dbReference type="Pfam" id="PF05698">
    <property type="entry name" value="Trigger_C"/>
    <property type="match status" value="1"/>
</dbReference>
<dbReference type="GO" id="GO:0044183">
    <property type="term" value="F:protein folding chaperone"/>
    <property type="evidence" value="ECO:0007669"/>
    <property type="project" value="TreeGrafter"/>
</dbReference>
<dbReference type="InterPro" id="IPR008880">
    <property type="entry name" value="Trigger_fac_C"/>
</dbReference>
<dbReference type="GO" id="GO:0043022">
    <property type="term" value="F:ribosome binding"/>
    <property type="evidence" value="ECO:0007669"/>
    <property type="project" value="TreeGrafter"/>
</dbReference>
<organism evidence="13 14">
    <name type="scientific">candidate division TA06 bacterium 34_109</name>
    <dbReference type="NCBI Taxonomy" id="1635277"/>
    <lineage>
        <taxon>Bacteria</taxon>
        <taxon>Bacteria division TA06</taxon>
    </lineage>
</organism>
<dbReference type="GO" id="GO:0015031">
    <property type="term" value="P:protein transport"/>
    <property type="evidence" value="ECO:0007669"/>
    <property type="project" value="UniProtKB-UniRule"/>
</dbReference>
<dbReference type="GO" id="GO:0003755">
    <property type="term" value="F:peptidyl-prolyl cis-trans isomerase activity"/>
    <property type="evidence" value="ECO:0007669"/>
    <property type="project" value="UniProtKB-UniRule"/>
</dbReference>
<keyword evidence="9" id="KW-0963">Cytoplasm</keyword>
<keyword evidence="7 9" id="KW-0413">Isomerase</keyword>
<feature type="domain" description="Trigger factor C-terminal" evidence="12">
    <location>
        <begin position="262"/>
        <end position="405"/>
    </location>
</feature>
<evidence type="ECO:0000256" key="4">
    <source>
        <dbReference type="ARBA" id="ARBA00016902"/>
    </source>
</evidence>
<comment type="function">
    <text evidence="9">Involved in protein export. Acts as a chaperone by maintaining the newly synthesized protein in an open conformation. Functions as a peptidyl-prolyl cis-trans isomerase.</text>
</comment>
<keyword evidence="6 9" id="KW-0143">Chaperone</keyword>
<dbReference type="Gene3D" id="3.30.70.1050">
    <property type="entry name" value="Trigger factor ribosome-binding domain"/>
    <property type="match status" value="1"/>
</dbReference>
<keyword evidence="9" id="KW-0131">Cell cycle</keyword>
<evidence type="ECO:0000313" key="14">
    <source>
        <dbReference type="Proteomes" id="UP000053467"/>
    </source>
</evidence>
<evidence type="ECO:0000256" key="7">
    <source>
        <dbReference type="ARBA" id="ARBA00023235"/>
    </source>
</evidence>
<evidence type="ECO:0000259" key="10">
    <source>
        <dbReference type="Pfam" id="PF00254"/>
    </source>
</evidence>
<sequence length="414" mass="49207">MEYNFEEKENWHVVLNISFTNEEFLTEYKRVLQELKNEVKMDGFRPGKVPENLIESKYKAQIEEETEEKLIQKGFLNVLKEKEFHILSRPVVSKVEKGIEKINFIVEFDVYPQIEIKNYEKITIDLKKKEVDDDMIQNNIKLLKNLYAKVEDKDGEIELGDIAIVDMSFKDEDGKEIEDLSYKDFSIELTEGEILPIFIENLKGKKKGDKVVFDYQYPDDYQDEGLRGKKVNIEIHIKEVKRKSVEKDDEVFAKNFGFENFQSLKDITRKRLENDINREYDFEKEEKVIDYIIKENPFEPPKSLVQMHLESIINSLKNSGRNEFDNDEKLKELYLNYAVWRAKREIILTRISVQENIKATEEEIEEEIKKIKQHPDSRVRQMAEDEGVREEIEKSIVYSKTMDFINNRVEIVQN</sequence>
<dbReference type="InterPro" id="IPR001179">
    <property type="entry name" value="PPIase_FKBP_dom"/>
</dbReference>
<dbReference type="Proteomes" id="UP000053467">
    <property type="component" value="Unassembled WGS sequence"/>
</dbReference>
<proteinExistence type="inferred from homology"/>
<evidence type="ECO:0000256" key="1">
    <source>
        <dbReference type="ARBA" id="ARBA00000971"/>
    </source>
</evidence>
<evidence type="ECO:0000256" key="9">
    <source>
        <dbReference type="HAMAP-Rule" id="MF_00303"/>
    </source>
</evidence>
<evidence type="ECO:0000256" key="3">
    <source>
        <dbReference type="ARBA" id="ARBA00013194"/>
    </source>
</evidence>
<name>A0A117M6M5_UNCT6</name>
<evidence type="ECO:0000256" key="6">
    <source>
        <dbReference type="ARBA" id="ARBA00023186"/>
    </source>
</evidence>
<feature type="domain" description="PPIase FKBP-type" evidence="10">
    <location>
        <begin position="157"/>
        <end position="231"/>
    </location>
</feature>
<evidence type="ECO:0000256" key="5">
    <source>
        <dbReference type="ARBA" id="ARBA00023110"/>
    </source>
</evidence>
<dbReference type="SUPFAM" id="SSF102735">
    <property type="entry name" value="Trigger factor ribosome-binding domain"/>
    <property type="match status" value="1"/>
</dbReference>
<comment type="subcellular location">
    <subcellularLocation>
        <location evidence="9">Cytoplasm</location>
    </subcellularLocation>
    <text evidence="9">About half TF is bound to the ribosome near the polypeptide exit tunnel while the other half is free in the cytoplasm.</text>
</comment>
<dbReference type="InterPro" id="IPR008881">
    <property type="entry name" value="Trigger_fac_ribosome-bd_bac"/>
</dbReference>
<reference evidence="14" key="1">
    <citation type="journal article" date="2015" name="MBio">
        <title>Genome-Resolved Metagenomic Analysis Reveals Roles for Candidate Phyla and Other Microbial Community Members in Biogeochemical Transformations in Oil Reservoirs.</title>
        <authorList>
            <person name="Hu P."/>
            <person name="Tom L."/>
            <person name="Singh A."/>
            <person name="Thomas B.C."/>
            <person name="Baker B.J."/>
            <person name="Piceno Y.M."/>
            <person name="Andersen G.L."/>
            <person name="Banfield J.F."/>
        </authorList>
    </citation>
    <scope>NUCLEOTIDE SEQUENCE [LARGE SCALE GENOMIC DNA]</scope>
</reference>
<feature type="domain" description="Trigger factor ribosome-binding bacterial" evidence="11">
    <location>
        <begin position="1"/>
        <end position="141"/>
    </location>
</feature>
<comment type="caution">
    <text evidence="13">The sequence shown here is derived from an EMBL/GenBank/DDBJ whole genome shotgun (WGS) entry which is preliminary data.</text>
</comment>
<evidence type="ECO:0000256" key="8">
    <source>
        <dbReference type="ARBA" id="ARBA00029986"/>
    </source>
</evidence>
<dbReference type="NCBIfam" id="TIGR00115">
    <property type="entry name" value="tig"/>
    <property type="match status" value="1"/>
</dbReference>
<evidence type="ECO:0000259" key="11">
    <source>
        <dbReference type="Pfam" id="PF05697"/>
    </source>
</evidence>
<dbReference type="PANTHER" id="PTHR30560">
    <property type="entry name" value="TRIGGER FACTOR CHAPERONE AND PEPTIDYL-PROLYL CIS/TRANS ISOMERASE"/>
    <property type="match status" value="1"/>
</dbReference>
<dbReference type="InterPro" id="IPR005215">
    <property type="entry name" value="Trig_fac"/>
</dbReference>
<dbReference type="Gene3D" id="1.10.3120.10">
    <property type="entry name" value="Trigger factor, C-terminal domain"/>
    <property type="match status" value="1"/>
</dbReference>
<dbReference type="SUPFAM" id="SSF109998">
    <property type="entry name" value="Triger factor/SurA peptide-binding domain-like"/>
    <property type="match status" value="1"/>
</dbReference>
<dbReference type="AlphaFoldDB" id="A0A117M6M5"/>
<comment type="similarity">
    <text evidence="2 9">Belongs to the FKBP-type PPIase family. Tig subfamily.</text>
</comment>
<dbReference type="InterPro" id="IPR036611">
    <property type="entry name" value="Trigger_fac_ribosome-bd_sf"/>
</dbReference>
<dbReference type="Gene3D" id="3.10.50.40">
    <property type="match status" value="1"/>
</dbReference>
<dbReference type="HAMAP" id="MF_00303">
    <property type="entry name" value="Trigger_factor_Tig"/>
    <property type="match status" value="1"/>
</dbReference>
<dbReference type="PANTHER" id="PTHR30560:SF3">
    <property type="entry name" value="TRIGGER FACTOR-LIKE PROTEIN TIG, CHLOROPLASTIC"/>
    <property type="match status" value="1"/>
</dbReference>
<protein>
    <recommendedName>
        <fullName evidence="4 9">Trigger factor</fullName>
        <shortName evidence="9">TF</shortName>
        <ecNumber evidence="3 9">5.2.1.8</ecNumber>
    </recommendedName>
    <alternativeName>
        <fullName evidence="8 9">PPIase</fullName>
    </alternativeName>
</protein>
<dbReference type="PATRIC" id="fig|1635277.3.peg.581"/>
<evidence type="ECO:0000256" key="2">
    <source>
        <dbReference type="ARBA" id="ARBA00005464"/>
    </source>
</evidence>
<dbReference type="Pfam" id="PF00254">
    <property type="entry name" value="FKBP_C"/>
    <property type="match status" value="1"/>
</dbReference>
<dbReference type="InterPro" id="IPR046357">
    <property type="entry name" value="PPIase_dom_sf"/>
</dbReference>
<dbReference type="GO" id="GO:0043335">
    <property type="term" value="P:protein unfolding"/>
    <property type="evidence" value="ECO:0007669"/>
    <property type="project" value="TreeGrafter"/>
</dbReference>
<dbReference type="EC" id="5.2.1.8" evidence="3 9"/>
<accession>A0A117M6M5</accession>
<dbReference type="GO" id="GO:0005737">
    <property type="term" value="C:cytoplasm"/>
    <property type="evidence" value="ECO:0007669"/>
    <property type="project" value="UniProtKB-SubCell"/>
</dbReference>
<evidence type="ECO:0000259" key="12">
    <source>
        <dbReference type="Pfam" id="PF05698"/>
    </source>
</evidence>
<dbReference type="EMBL" id="LGGX01000006">
    <property type="protein sequence ID" value="KUK87237.1"/>
    <property type="molecule type" value="Genomic_DNA"/>
</dbReference>
<keyword evidence="5 9" id="KW-0697">Rotamase</keyword>